<dbReference type="CTD" id="100002189"/>
<keyword evidence="8 15" id="KW-0675">Receptor</keyword>
<keyword evidence="9" id="KW-0325">Glycoprotein</keyword>
<feature type="domain" description="G-protein coupled receptors family 2 profile 1" evidence="12">
    <location>
        <begin position="38"/>
        <end position="115"/>
    </location>
</feature>
<sequence>MDLDLPAVVYILIITGHMVGSTHPECTFVLHLLQKENECKLKIKTAAAASVHSSCVMEWDGVSCWPSASEGQVISVPCPLPVLKPETPSVITRNCTAQGWSKPSVPYYTACYSEVHYEQDEDMGKEKNYFDTLRLMYSVGYGASLAALLLAALVFCCFRRLLCTRNYIHLNLFVSFMLRSLAVFIKDAVLFADESMNHCTVSTLRCKAAVTFFHFCVLSNFSWLLVEGLYLQTLLLFTFTRTRKLLWIYAFIGWGLPSVTIVVWALLKAQLDDEGCWDNLESRLWWIIKCPVLLSIFINVAIFLNISRIIVQKSKATHLNQSETQVYRRLIRSTLLLTPLFGIHYAVFALIPEHVGVGPRLYLELVLGSFQGFIVAVLYCFLNEEVQTEMQRAMRRFRSETKTNQPINMPTLEDVP</sequence>
<dbReference type="GO" id="GO:0008528">
    <property type="term" value="F:G protein-coupled peptide receptor activity"/>
    <property type="evidence" value="ECO:0007669"/>
    <property type="project" value="TreeGrafter"/>
</dbReference>
<dbReference type="PROSITE" id="PS00650">
    <property type="entry name" value="G_PROTEIN_RECEP_F2_2"/>
    <property type="match status" value="1"/>
</dbReference>
<dbReference type="Proteomes" id="UP000515145">
    <property type="component" value="Chromosome 19"/>
</dbReference>
<evidence type="ECO:0000256" key="1">
    <source>
        <dbReference type="ARBA" id="ARBA00004651"/>
    </source>
</evidence>
<evidence type="ECO:0000259" key="12">
    <source>
        <dbReference type="PROSITE" id="PS50227"/>
    </source>
</evidence>
<evidence type="ECO:0000259" key="13">
    <source>
        <dbReference type="PROSITE" id="PS50261"/>
    </source>
</evidence>
<evidence type="ECO:0000256" key="7">
    <source>
        <dbReference type="ARBA" id="ARBA00023136"/>
    </source>
</evidence>
<evidence type="ECO:0000256" key="10">
    <source>
        <dbReference type="ARBA" id="ARBA00023224"/>
    </source>
</evidence>
<dbReference type="GO" id="GO:0007188">
    <property type="term" value="P:adenylate cyclase-modulating G protein-coupled receptor signaling pathway"/>
    <property type="evidence" value="ECO:0007669"/>
    <property type="project" value="TreeGrafter"/>
</dbReference>
<evidence type="ECO:0000313" key="15">
    <source>
        <dbReference type="RefSeq" id="XP_028286127.1"/>
    </source>
</evidence>
<dbReference type="InterPro" id="IPR036445">
    <property type="entry name" value="GPCR_2_extracell_dom_sf"/>
</dbReference>
<dbReference type="SMART" id="SM00008">
    <property type="entry name" value="HormR"/>
    <property type="match status" value="1"/>
</dbReference>
<name>A0A6P7KCN0_9TELE</name>
<dbReference type="Pfam" id="PF00002">
    <property type="entry name" value="7tm_2"/>
    <property type="match status" value="1"/>
</dbReference>
<dbReference type="PROSITE" id="PS00649">
    <property type="entry name" value="G_PROTEIN_RECEP_F2_1"/>
    <property type="match status" value="1"/>
</dbReference>
<dbReference type="Gene3D" id="1.20.1070.10">
    <property type="entry name" value="Rhodopsin 7-helix transmembrane proteins"/>
    <property type="match status" value="1"/>
</dbReference>
<evidence type="ECO:0000256" key="6">
    <source>
        <dbReference type="ARBA" id="ARBA00023040"/>
    </source>
</evidence>
<dbReference type="OrthoDB" id="5967113at2759"/>
<dbReference type="PANTHER" id="PTHR45620">
    <property type="entry name" value="PDF RECEPTOR-LIKE PROTEIN-RELATED"/>
    <property type="match status" value="1"/>
</dbReference>
<dbReference type="GO" id="GO:0005886">
    <property type="term" value="C:plasma membrane"/>
    <property type="evidence" value="ECO:0007669"/>
    <property type="project" value="UniProtKB-SubCell"/>
</dbReference>
<gene>
    <name evidence="15" type="primary">ghrhr2</name>
</gene>
<dbReference type="InterPro" id="IPR000832">
    <property type="entry name" value="GPCR_2_secretin-like"/>
</dbReference>
<dbReference type="SUPFAM" id="SSF81321">
    <property type="entry name" value="Family A G protein-coupled receptor-like"/>
    <property type="match status" value="1"/>
</dbReference>
<reference evidence="15" key="1">
    <citation type="submission" date="2025-08" db="UniProtKB">
        <authorList>
            <consortium name="RefSeq"/>
        </authorList>
    </citation>
    <scope>IDENTIFICATION</scope>
</reference>
<dbReference type="InterPro" id="IPR017983">
    <property type="entry name" value="GPCR_2_secretin-like_CS"/>
</dbReference>
<comment type="subcellular location">
    <subcellularLocation>
        <location evidence="1">Cell membrane</location>
        <topology evidence="1">Multi-pass membrane protein</topology>
    </subcellularLocation>
</comment>
<evidence type="ECO:0000256" key="5">
    <source>
        <dbReference type="ARBA" id="ARBA00022989"/>
    </source>
</evidence>
<protein>
    <submittedName>
        <fullName evidence="15">Growth hormone releasing hormone receptor 2</fullName>
    </submittedName>
</protein>
<dbReference type="AlphaFoldDB" id="A0A6P7KCN0"/>
<evidence type="ECO:0000256" key="3">
    <source>
        <dbReference type="ARBA" id="ARBA00022475"/>
    </source>
</evidence>
<keyword evidence="10" id="KW-0807">Transducer</keyword>
<evidence type="ECO:0000256" key="8">
    <source>
        <dbReference type="ARBA" id="ARBA00023170"/>
    </source>
</evidence>
<dbReference type="PANTHER" id="PTHR45620:SF16">
    <property type="entry name" value="GROWTH HORMONE RELEASING HORMONE RECEPTOR 2 PRECURSOR"/>
    <property type="match status" value="1"/>
</dbReference>
<dbReference type="Pfam" id="PF02793">
    <property type="entry name" value="HRM"/>
    <property type="match status" value="1"/>
</dbReference>
<dbReference type="InterPro" id="IPR017981">
    <property type="entry name" value="GPCR_2-like_7TM"/>
</dbReference>
<feature type="transmembrane region" description="Helical" evidence="11">
    <location>
        <begin position="246"/>
        <end position="266"/>
    </location>
</feature>
<dbReference type="Gene3D" id="4.10.1240.10">
    <property type="entry name" value="GPCR, family 2, extracellular hormone receptor domain"/>
    <property type="match status" value="1"/>
</dbReference>
<feature type="transmembrane region" description="Helical" evidence="11">
    <location>
        <begin position="363"/>
        <end position="382"/>
    </location>
</feature>
<evidence type="ECO:0000256" key="2">
    <source>
        <dbReference type="ARBA" id="ARBA00005314"/>
    </source>
</evidence>
<feature type="domain" description="G-protein coupled receptors family 2 profile 2" evidence="13">
    <location>
        <begin position="133"/>
        <end position="383"/>
    </location>
</feature>
<dbReference type="InterPro" id="IPR050332">
    <property type="entry name" value="GPCR_2"/>
</dbReference>
<evidence type="ECO:0000256" key="9">
    <source>
        <dbReference type="ARBA" id="ARBA00023180"/>
    </source>
</evidence>
<dbReference type="GO" id="GO:0017046">
    <property type="term" value="F:peptide hormone binding"/>
    <property type="evidence" value="ECO:0007669"/>
    <property type="project" value="TreeGrafter"/>
</dbReference>
<dbReference type="FunFam" id="1.20.1070.10:FF:000490">
    <property type="entry name" value="Growth hormone releasing hormone receptor 2"/>
    <property type="match status" value="1"/>
</dbReference>
<organism evidence="14 15">
    <name type="scientific">Parambassis ranga</name>
    <name type="common">Indian glassy fish</name>
    <dbReference type="NCBI Taxonomy" id="210632"/>
    <lineage>
        <taxon>Eukaryota</taxon>
        <taxon>Metazoa</taxon>
        <taxon>Chordata</taxon>
        <taxon>Craniata</taxon>
        <taxon>Vertebrata</taxon>
        <taxon>Euteleostomi</taxon>
        <taxon>Actinopterygii</taxon>
        <taxon>Neopterygii</taxon>
        <taxon>Teleostei</taxon>
        <taxon>Neoteleostei</taxon>
        <taxon>Acanthomorphata</taxon>
        <taxon>Ovalentaria</taxon>
        <taxon>Ambassidae</taxon>
        <taxon>Parambassis</taxon>
    </lineage>
</organism>
<keyword evidence="6" id="KW-0297">G-protein coupled receptor</keyword>
<dbReference type="RefSeq" id="XP_028286127.1">
    <property type="nucleotide sequence ID" value="XM_028430326.1"/>
</dbReference>
<evidence type="ECO:0000256" key="11">
    <source>
        <dbReference type="SAM" id="Phobius"/>
    </source>
</evidence>
<evidence type="ECO:0000256" key="4">
    <source>
        <dbReference type="ARBA" id="ARBA00022692"/>
    </source>
</evidence>
<feature type="transmembrane region" description="Helical" evidence="11">
    <location>
        <begin position="212"/>
        <end position="239"/>
    </location>
</feature>
<dbReference type="PROSITE" id="PS50261">
    <property type="entry name" value="G_PROTEIN_RECEP_F2_4"/>
    <property type="match status" value="1"/>
</dbReference>
<dbReference type="GeneID" id="114451586"/>
<keyword evidence="4 11" id="KW-0812">Transmembrane</keyword>
<keyword evidence="14" id="KW-1185">Reference proteome</keyword>
<feature type="transmembrane region" description="Helical" evidence="11">
    <location>
        <begin position="170"/>
        <end position="192"/>
    </location>
</feature>
<dbReference type="InterPro" id="IPR001879">
    <property type="entry name" value="GPCR_2_extracellular_dom"/>
</dbReference>
<dbReference type="PROSITE" id="PS50227">
    <property type="entry name" value="G_PROTEIN_RECEP_F2_3"/>
    <property type="match status" value="1"/>
</dbReference>
<feature type="transmembrane region" description="Helical" evidence="11">
    <location>
        <begin position="135"/>
        <end position="158"/>
    </location>
</feature>
<dbReference type="InParanoid" id="A0A6P7KCN0"/>
<keyword evidence="3" id="KW-1003">Cell membrane</keyword>
<feature type="transmembrane region" description="Helical" evidence="11">
    <location>
        <begin position="330"/>
        <end position="351"/>
    </location>
</feature>
<comment type="similarity">
    <text evidence="2">Belongs to the G-protein coupled receptor 2 family.</text>
</comment>
<dbReference type="GO" id="GO:0007166">
    <property type="term" value="P:cell surface receptor signaling pathway"/>
    <property type="evidence" value="ECO:0007669"/>
    <property type="project" value="InterPro"/>
</dbReference>
<feature type="transmembrane region" description="Helical" evidence="11">
    <location>
        <begin position="286"/>
        <end position="310"/>
    </location>
</feature>
<dbReference type="SUPFAM" id="SSF111418">
    <property type="entry name" value="Hormone receptor domain"/>
    <property type="match status" value="1"/>
</dbReference>
<keyword evidence="7 11" id="KW-0472">Membrane</keyword>
<accession>A0A6P7KCN0</accession>
<evidence type="ECO:0000313" key="14">
    <source>
        <dbReference type="Proteomes" id="UP000515145"/>
    </source>
</evidence>
<proteinExistence type="inferred from homology"/>
<dbReference type="PRINTS" id="PR00249">
    <property type="entry name" value="GPCRSECRETIN"/>
</dbReference>
<keyword evidence="5 11" id="KW-1133">Transmembrane helix</keyword>